<dbReference type="AlphaFoldDB" id="A0A1Y2FJV4"/>
<feature type="region of interest" description="Disordered" evidence="2">
    <location>
        <begin position="122"/>
        <end position="142"/>
    </location>
</feature>
<feature type="compositionally biased region" description="Polar residues" evidence="2">
    <location>
        <begin position="373"/>
        <end position="388"/>
    </location>
</feature>
<dbReference type="RefSeq" id="XP_040726261.1">
    <property type="nucleotide sequence ID" value="XM_040871057.1"/>
</dbReference>
<sequence>MQLTGYSVRHMLHSILDETVHAVNIECTLQAQHLLDGLIEAAAHEVVNEEKIRLQALAFQREEELAKQGCLVGAQLHDQVSRLLLEIVDSATNSASALHPGTVTSDAIKATSTIVEAKPCSAAEETVKEPDSVKPLRSEPASKSKIRPGLADAWVKRCLGSSSSSQVLFTPKKRLRIDKLPPKKRIKSLQAPVLSIKPVSDDPPPPSSQCIKEKSSAQDDPCIIASVSEELDRLLDLAAVVGEESTAMQLRWNEAMQDALPARKQKRKQLKLHQSVAQVVVAPPIVKSLVEAKSTIAIPKNSTEAPSSDYLLTDMFSDGESSKPVEPLKKRRKFCAPSAKPICSAGLAITSAHEVELDGKSMSTIKNEDNPEYRSTQMPREECGTSTSLTNSLIKDAPKKRPKAGIVLPVTKQVRAVNAAPSTIDHQSTALVKPSAGGGGWETAAGKKLVIQRDPALAAEWEQAKGSQLTAEAQDAKEIQRLNMEVSQLQRQLAQINEDVKTCERASAMLEAAEEDKVLKATQKWRMVCQLACDEMLGSVLHKIEAAGGFVAWREQLAHGNTFGGSWGWQEVTRVEEYPMDAEDKAAFGIEECFSMEMLLAQFGVKPELVGWDCDLLRWQSECL</sequence>
<dbReference type="Proteomes" id="UP000193685">
    <property type="component" value="Unassembled WGS sequence"/>
</dbReference>
<feature type="region of interest" description="Disordered" evidence="2">
    <location>
        <begin position="363"/>
        <end position="388"/>
    </location>
</feature>
<evidence type="ECO:0000256" key="1">
    <source>
        <dbReference type="SAM" id="Coils"/>
    </source>
</evidence>
<feature type="region of interest" description="Disordered" evidence="2">
    <location>
        <begin position="196"/>
        <end position="215"/>
    </location>
</feature>
<evidence type="ECO:0000313" key="3">
    <source>
        <dbReference type="EMBL" id="ORY84243.1"/>
    </source>
</evidence>
<keyword evidence="1" id="KW-0175">Coiled coil</keyword>
<evidence type="ECO:0000313" key="4">
    <source>
        <dbReference type="Proteomes" id="UP000193685"/>
    </source>
</evidence>
<feature type="coiled-coil region" evidence="1">
    <location>
        <begin position="472"/>
        <end position="506"/>
    </location>
</feature>
<dbReference type="GO" id="GO:0006310">
    <property type="term" value="P:DNA recombination"/>
    <property type="evidence" value="ECO:0007669"/>
    <property type="project" value="TreeGrafter"/>
</dbReference>
<dbReference type="GeneID" id="63787656"/>
<accession>A0A1Y2FJV4</accession>
<dbReference type="PANTHER" id="PTHR28527:SF1">
    <property type="entry name" value="SWI5-DEPENDENT RECOMBINATION DNA REPAIR PROTEIN 1"/>
    <property type="match status" value="1"/>
</dbReference>
<gene>
    <name evidence="3" type="ORF">BCR37DRAFT_391845</name>
</gene>
<keyword evidence="4" id="KW-1185">Reference proteome</keyword>
<feature type="compositionally biased region" description="Basic and acidic residues" evidence="2">
    <location>
        <begin position="125"/>
        <end position="142"/>
    </location>
</feature>
<organism evidence="3 4">
    <name type="scientific">Protomyces lactucae-debilis</name>
    <dbReference type="NCBI Taxonomy" id="2754530"/>
    <lineage>
        <taxon>Eukaryota</taxon>
        <taxon>Fungi</taxon>
        <taxon>Dikarya</taxon>
        <taxon>Ascomycota</taxon>
        <taxon>Taphrinomycotina</taxon>
        <taxon>Taphrinomycetes</taxon>
        <taxon>Taphrinales</taxon>
        <taxon>Protomycetaceae</taxon>
        <taxon>Protomyces</taxon>
    </lineage>
</organism>
<proteinExistence type="predicted"/>
<name>A0A1Y2FJV4_PROLT</name>
<dbReference type="Gene3D" id="6.10.140.1020">
    <property type="match status" value="1"/>
</dbReference>
<evidence type="ECO:0000256" key="2">
    <source>
        <dbReference type="SAM" id="MobiDB-lite"/>
    </source>
</evidence>
<dbReference type="STRING" id="56484.A0A1Y2FJV4"/>
<comment type="caution">
    <text evidence="3">The sequence shown here is derived from an EMBL/GenBank/DDBJ whole genome shotgun (WGS) entry which is preliminary data.</text>
</comment>
<protein>
    <submittedName>
        <fullName evidence="3">Uncharacterized protein</fullName>
    </submittedName>
</protein>
<reference evidence="3 4" key="1">
    <citation type="submission" date="2016-07" db="EMBL/GenBank/DDBJ databases">
        <title>Pervasive Adenine N6-methylation of Active Genes in Fungi.</title>
        <authorList>
            <consortium name="DOE Joint Genome Institute"/>
            <person name="Mondo S.J."/>
            <person name="Dannebaum R.O."/>
            <person name="Kuo R.C."/>
            <person name="Labutti K."/>
            <person name="Haridas S."/>
            <person name="Kuo A."/>
            <person name="Salamov A."/>
            <person name="Ahrendt S.R."/>
            <person name="Lipzen A."/>
            <person name="Sullivan W."/>
            <person name="Andreopoulos W.B."/>
            <person name="Clum A."/>
            <person name="Lindquist E."/>
            <person name="Daum C."/>
            <person name="Ramamoorthy G.K."/>
            <person name="Gryganskyi A."/>
            <person name="Culley D."/>
            <person name="Magnuson J.K."/>
            <person name="James T.Y."/>
            <person name="O'Malley M.A."/>
            <person name="Stajich J.E."/>
            <person name="Spatafora J.W."/>
            <person name="Visel A."/>
            <person name="Grigoriev I.V."/>
        </authorList>
    </citation>
    <scope>NUCLEOTIDE SEQUENCE [LARGE SCALE GENOMIC DNA]</scope>
    <source>
        <strain evidence="3 4">12-1054</strain>
    </source>
</reference>
<dbReference type="EMBL" id="MCFI01000006">
    <property type="protein sequence ID" value="ORY84243.1"/>
    <property type="molecule type" value="Genomic_DNA"/>
</dbReference>
<dbReference type="PANTHER" id="PTHR28527">
    <property type="entry name" value="MATING-TYPE SWITCHING PROTEIN SWI2-RELATED"/>
    <property type="match status" value="1"/>
</dbReference>